<dbReference type="InterPro" id="IPR039245">
    <property type="entry name" value="TYSND1/DEG15"/>
</dbReference>
<dbReference type="AlphaFoldDB" id="A0A8J5QGZ6"/>
<sequence length="545" mass="61196">MHWEYLPIAIRFIRETSADELEDETHAVSGIHIVIKSEPYNAIIDDFIVTVNHIPHVNRYKILINHHINSVQDVVWHRGVIAKEYKTDVLQDFEYFKNNGFKVFPHDQLNKVYSNISILKINVVSRHDYFAEIVHSNLKKFILTDDINIGDSINIISSPFSFTNSLIFGNFYSSGIVNYVWGKYHNDQKEKLFYFTDIKYLENMNGGTCTTTTNNNNSPPGGSVGLVMGNLRKLNGDGDLTVIISWKLIFQIMHHFLPPKSNSLNKALTNGTTTLLHPGTDFKSDSVLPMVVSDSKGNGTWGTCVYYNDSTLVTNHHVIQAYIHGGRCQIHLPHGEGSNKVIELSENDIVITPNPEIDLSFIFLSPEHSRSLDRCSFIIPKFDCEVGEEIYTSSYGLFFSPKSLSPIESKGVINMVFKLPIGDYGMSGNCIIIASASSWNGSSGGGLFNKQGQFLGLICSNAQVKMPYLYKEGEKDGSVEKVARFSFILPVDIIEYCYANVMDSKLGDLDGGDDKTARVKINSKISDLWKLKAYHHDIINEPPKL</sequence>
<organism evidence="1 2">
    <name type="scientific">[Candida] subhashii</name>
    <dbReference type="NCBI Taxonomy" id="561895"/>
    <lineage>
        <taxon>Eukaryota</taxon>
        <taxon>Fungi</taxon>
        <taxon>Dikarya</taxon>
        <taxon>Ascomycota</taxon>
        <taxon>Saccharomycotina</taxon>
        <taxon>Pichiomycetes</taxon>
        <taxon>Debaryomycetaceae</taxon>
        <taxon>Spathaspora</taxon>
    </lineage>
</organism>
<dbReference type="PANTHER" id="PTHR21004:SF0">
    <property type="entry name" value="PEROXISOMAL LEADER PEPTIDE-PROCESSING PROTEASE"/>
    <property type="match status" value="1"/>
</dbReference>
<dbReference type="GO" id="GO:0016485">
    <property type="term" value="P:protein processing"/>
    <property type="evidence" value="ECO:0007669"/>
    <property type="project" value="InterPro"/>
</dbReference>
<evidence type="ECO:0000313" key="2">
    <source>
        <dbReference type="Proteomes" id="UP000694255"/>
    </source>
</evidence>
<protein>
    <recommendedName>
        <fullName evidence="3">Serine protease</fullName>
    </recommendedName>
</protein>
<dbReference type="GO" id="GO:0004252">
    <property type="term" value="F:serine-type endopeptidase activity"/>
    <property type="evidence" value="ECO:0007669"/>
    <property type="project" value="InterPro"/>
</dbReference>
<evidence type="ECO:0008006" key="3">
    <source>
        <dbReference type="Google" id="ProtNLM"/>
    </source>
</evidence>
<dbReference type="OrthoDB" id="17845at2759"/>
<dbReference type="RefSeq" id="XP_049265826.1">
    <property type="nucleotide sequence ID" value="XM_049410514.1"/>
</dbReference>
<dbReference type="Proteomes" id="UP000694255">
    <property type="component" value="Unassembled WGS sequence"/>
</dbReference>
<dbReference type="GO" id="GO:0031998">
    <property type="term" value="P:regulation of fatty acid beta-oxidation"/>
    <property type="evidence" value="ECO:0007669"/>
    <property type="project" value="TreeGrafter"/>
</dbReference>
<gene>
    <name evidence="1" type="ORF">J8A68_000800</name>
</gene>
<accession>A0A8J5QGZ6</accession>
<dbReference type="PANTHER" id="PTHR21004">
    <property type="entry name" value="SERINE PROTEASE-RELATED"/>
    <property type="match status" value="1"/>
</dbReference>
<reference evidence="1 2" key="1">
    <citation type="journal article" date="2021" name="DNA Res.">
        <title>Genome analysis of Candida subhashii reveals its hybrid nature and dual mitochondrial genome conformations.</title>
        <authorList>
            <person name="Mixao V."/>
            <person name="Hegedusova E."/>
            <person name="Saus E."/>
            <person name="Pryszcz L.P."/>
            <person name="Cillingova A."/>
            <person name="Nosek J."/>
            <person name="Gabaldon T."/>
        </authorList>
    </citation>
    <scope>NUCLEOTIDE SEQUENCE [LARGE SCALE GENOMIC DNA]</scope>
    <source>
        <strain evidence="1 2">CBS 10753</strain>
    </source>
</reference>
<name>A0A8J5QGZ6_9ASCO</name>
<evidence type="ECO:0000313" key="1">
    <source>
        <dbReference type="EMBL" id="KAG7665594.1"/>
    </source>
</evidence>
<dbReference type="Pfam" id="PF13365">
    <property type="entry name" value="Trypsin_2"/>
    <property type="match status" value="1"/>
</dbReference>
<dbReference type="GO" id="GO:0005777">
    <property type="term" value="C:peroxisome"/>
    <property type="evidence" value="ECO:0007669"/>
    <property type="project" value="InterPro"/>
</dbReference>
<dbReference type="EMBL" id="JAGSYN010000048">
    <property type="protein sequence ID" value="KAG7665594.1"/>
    <property type="molecule type" value="Genomic_DNA"/>
</dbReference>
<keyword evidence="2" id="KW-1185">Reference proteome</keyword>
<dbReference type="GeneID" id="73467601"/>
<proteinExistence type="predicted"/>
<comment type="caution">
    <text evidence="1">The sequence shown here is derived from an EMBL/GenBank/DDBJ whole genome shotgun (WGS) entry which is preliminary data.</text>
</comment>